<dbReference type="InParanoid" id="A0A3M0C1K8"/>
<evidence type="ECO:0000256" key="2">
    <source>
        <dbReference type="ARBA" id="ARBA00013064"/>
    </source>
</evidence>
<dbReference type="RefSeq" id="WP_121939756.1">
    <property type="nucleotide sequence ID" value="NZ_REFR01000014.1"/>
</dbReference>
<dbReference type="InterPro" id="IPR023485">
    <property type="entry name" value="Ptyr_pPase"/>
</dbReference>
<dbReference type="InterPro" id="IPR050438">
    <property type="entry name" value="LMW_PTPase"/>
</dbReference>
<evidence type="ECO:0000259" key="6">
    <source>
        <dbReference type="SMART" id="SM00226"/>
    </source>
</evidence>
<keyword evidence="8" id="KW-1185">Reference proteome</keyword>
<dbReference type="Proteomes" id="UP000271227">
    <property type="component" value="Unassembled WGS sequence"/>
</dbReference>
<keyword evidence="3" id="KW-0378">Hydrolase</keyword>
<comment type="similarity">
    <text evidence="1">Belongs to the low molecular weight phosphotyrosine protein phosphatase family.</text>
</comment>
<dbReference type="AlphaFoldDB" id="A0A3M0C1K8"/>
<dbReference type="Gene3D" id="3.40.50.2300">
    <property type="match status" value="1"/>
</dbReference>
<dbReference type="FunCoup" id="A0A3M0C1K8">
    <property type="interactions" value="486"/>
</dbReference>
<accession>A0A3M0C1K8</accession>
<dbReference type="GO" id="GO:0004725">
    <property type="term" value="F:protein tyrosine phosphatase activity"/>
    <property type="evidence" value="ECO:0007669"/>
    <property type="project" value="UniProtKB-EC"/>
</dbReference>
<keyword evidence="4" id="KW-0904">Protein phosphatase</keyword>
<dbReference type="CDD" id="cd16343">
    <property type="entry name" value="LMWPTP"/>
    <property type="match status" value="1"/>
</dbReference>
<dbReference type="SMART" id="SM00226">
    <property type="entry name" value="LMWPc"/>
    <property type="match status" value="1"/>
</dbReference>
<dbReference type="EC" id="3.1.3.48" evidence="2"/>
<dbReference type="SUPFAM" id="SSF52788">
    <property type="entry name" value="Phosphotyrosine protein phosphatases I"/>
    <property type="match status" value="1"/>
</dbReference>
<name>A0A3M0C1K8_9PROT</name>
<evidence type="ECO:0000256" key="5">
    <source>
        <dbReference type="PIRSR" id="PIRSR617867-1"/>
    </source>
</evidence>
<proteinExistence type="inferred from homology"/>
<comment type="caution">
    <text evidence="7">The sequence shown here is derived from an EMBL/GenBank/DDBJ whole genome shotgun (WGS) entry which is preliminary data.</text>
</comment>
<evidence type="ECO:0000256" key="4">
    <source>
        <dbReference type="ARBA" id="ARBA00022912"/>
    </source>
</evidence>
<gene>
    <name evidence="7" type="ORF">BXY39_3107</name>
</gene>
<dbReference type="InterPro" id="IPR036196">
    <property type="entry name" value="Ptyr_pPase_sf"/>
</dbReference>
<organism evidence="7 8">
    <name type="scientific">Eilatimonas milleporae</name>
    <dbReference type="NCBI Taxonomy" id="911205"/>
    <lineage>
        <taxon>Bacteria</taxon>
        <taxon>Pseudomonadati</taxon>
        <taxon>Pseudomonadota</taxon>
        <taxon>Alphaproteobacteria</taxon>
        <taxon>Kordiimonadales</taxon>
        <taxon>Kordiimonadaceae</taxon>
        <taxon>Eilatimonas</taxon>
    </lineage>
</organism>
<dbReference type="PRINTS" id="PR00719">
    <property type="entry name" value="LMWPTPASE"/>
</dbReference>
<feature type="active site" description="Nucleophile" evidence="5">
    <location>
        <position position="8"/>
    </location>
</feature>
<dbReference type="InterPro" id="IPR017867">
    <property type="entry name" value="Tyr_phospatase_low_mol_wt"/>
</dbReference>
<evidence type="ECO:0000313" key="7">
    <source>
        <dbReference type="EMBL" id="RMB02755.1"/>
    </source>
</evidence>
<sequence>MIAVLFVCMGNICRSPMAEGAFRAAAGTAGLADRLTIDSAGTIGYHAGKAPDTRAQAAARKRNVDISVQRARKVEAGDFSRFDYILAMDGENLEDLLDACPPPERHKISLFLSHAPHLPVKDMPDPYHGHERDFELCYRAAMDAADGLLTMIRERHFNEESTAHKREP</sequence>
<reference evidence="7 8" key="1">
    <citation type="submission" date="2018-10" db="EMBL/GenBank/DDBJ databases">
        <title>Genomic Encyclopedia of Archaeal and Bacterial Type Strains, Phase II (KMG-II): from individual species to whole genera.</title>
        <authorList>
            <person name="Goeker M."/>
        </authorList>
    </citation>
    <scope>NUCLEOTIDE SEQUENCE [LARGE SCALE GENOMIC DNA]</scope>
    <source>
        <strain evidence="7 8">DSM 25217</strain>
    </source>
</reference>
<dbReference type="PANTHER" id="PTHR11717">
    <property type="entry name" value="LOW MOLECULAR WEIGHT PROTEIN TYROSINE PHOSPHATASE"/>
    <property type="match status" value="1"/>
</dbReference>
<dbReference type="PANTHER" id="PTHR11717:SF7">
    <property type="entry name" value="LOW MOLECULAR WEIGHT PHOSPHOTYROSINE PROTEIN PHOSPHATASE"/>
    <property type="match status" value="1"/>
</dbReference>
<evidence type="ECO:0000256" key="3">
    <source>
        <dbReference type="ARBA" id="ARBA00022801"/>
    </source>
</evidence>
<dbReference type="OrthoDB" id="9784339at2"/>
<evidence type="ECO:0000313" key="8">
    <source>
        <dbReference type="Proteomes" id="UP000271227"/>
    </source>
</evidence>
<feature type="active site" evidence="5">
    <location>
        <position position="14"/>
    </location>
</feature>
<dbReference type="EMBL" id="REFR01000014">
    <property type="protein sequence ID" value="RMB02755.1"/>
    <property type="molecule type" value="Genomic_DNA"/>
</dbReference>
<feature type="domain" description="Phosphotyrosine protein phosphatase I" evidence="6">
    <location>
        <begin position="2"/>
        <end position="151"/>
    </location>
</feature>
<dbReference type="Pfam" id="PF01451">
    <property type="entry name" value="LMWPc"/>
    <property type="match status" value="1"/>
</dbReference>
<protein>
    <recommendedName>
        <fullName evidence="2">protein-tyrosine-phosphatase</fullName>
        <ecNumber evidence="2">3.1.3.48</ecNumber>
    </recommendedName>
</protein>
<evidence type="ECO:0000256" key="1">
    <source>
        <dbReference type="ARBA" id="ARBA00011063"/>
    </source>
</evidence>
<feature type="active site" description="Proton donor" evidence="5">
    <location>
        <position position="125"/>
    </location>
</feature>